<gene>
    <name evidence="1" type="ORF">CQA57_00565</name>
</gene>
<evidence type="ECO:0000313" key="1">
    <source>
        <dbReference type="EMBL" id="RDU74575.1"/>
    </source>
</evidence>
<dbReference type="RefSeq" id="WP_115578284.1">
    <property type="nucleotide sequence ID" value="NZ_NXLX01000001.1"/>
</dbReference>
<evidence type="ECO:0000313" key="2">
    <source>
        <dbReference type="Proteomes" id="UP000256695"/>
    </source>
</evidence>
<name>A0A3D8JBN9_9HELI</name>
<comment type="caution">
    <text evidence="1">The sequence shown here is derived from an EMBL/GenBank/DDBJ whole genome shotgun (WGS) entry which is preliminary data.</text>
</comment>
<dbReference type="OrthoDB" id="5327877at2"/>
<accession>A0A3D8JBN9</accession>
<dbReference type="AlphaFoldDB" id="A0A3D8JBN9"/>
<sequence>MRAYAMIYALFLLLAILFASQISLRYFGTTLDSSSNFYGSLQNEFFAKSTYEIAKACLKKYNFDYCKEDAITFGDFQSSYTIFDEKDFYRIEIVLLHTNPRNLHIIRNFTNKRIKK</sequence>
<protein>
    <submittedName>
        <fullName evidence="1">Uncharacterized protein</fullName>
    </submittedName>
</protein>
<proteinExistence type="predicted"/>
<dbReference type="Proteomes" id="UP000256695">
    <property type="component" value="Unassembled WGS sequence"/>
</dbReference>
<reference evidence="1 2" key="1">
    <citation type="submission" date="2018-04" db="EMBL/GenBank/DDBJ databases">
        <title>Novel Campyloabacter and Helicobacter Species and Strains.</title>
        <authorList>
            <person name="Mannion A.J."/>
            <person name="Shen Z."/>
            <person name="Fox J.G."/>
        </authorList>
    </citation>
    <scope>NUCLEOTIDE SEQUENCE [LARGE SCALE GENOMIC DNA]</scope>
    <source>
        <strain evidence="1 2">MIT 04-9362</strain>
    </source>
</reference>
<keyword evidence="2" id="KW-1185">Reference proteome</keyword>
<organism evidence="1 2">
    <name type="scientific">Helicobacter anseris</name>
    <dbReference type="NCBI Taxonomy" id="375926"/>
    <lineage>
        <taxon>Bacteria</taxon>
        <taxon>Pseudomonadati</taxon>
        <taxon>Campylobacterota</taxon>
        <taxon>Epsilonproteobacteria</taxon>
        <taxon>Campylobacterales</taxon>
        <taxon>Helicobacteraceae</taxon>
        <taxon>Helicobacter</taxon>
    </lineage>
</organism>
<dbReference type="EMBL" id="NXLX01000001">
    <property type="protein sequence ID" value="RDU74575.1"/>
    <property type="molecule type" value="Genomic_DNA"/>
</dbReference>